<evidence type="ECO:0000313" key="1">
    <source>
        <dbReference type="EMBL" id="EOO11129.1"/>
    </source>
</evidence>
<gene>
    <name evidence="1" type="ORF">IGA_05895</name>
</gene>
<comment type="caution">
    <text evidence="1">The sequence shown here is derived from an EMBL/GenBank/DDBJ whole genome shotgun (WGS) entry which is preliminary data.</text>
</comment>
<reference evidence="1 2" key="1">
    <citation type="submission" date="2012-12" db="EMBL/GenBank/DDBJ databases">
        <title>The Genome Sequence of Bacillus cereus HuA3-9.</title>
        <authorList>
            <consortium name="The Broad Institute Genome Sequencing Platform"/>
            <consortium name="The Broad Institute Genome Sequencing Center for Infectious Disease"/>
            <person name="Feldgarden M."/>
            <person name="Van der Auwera G.A."/>
            <person name="Mahillon J."/>
            <person name="Duprez V."/>
            <person name="Timmery S."/>
            <person name="Mattelet C."/>
            <person name="Dierick K."/>
            <person name="Sun M."/>
            <person name="Yu Z."/>
            <person name="Zhu L."/>
            <person name="Hu X."/>
            <person name="Shank E.B."/>
            <person name="Swiecicka I."/>
            <person name="Hansen B.M."/>
            <person name="Andrup L."/>
            <person name="Walker B."/>
            <person name="Young S.K."/>
            <person name="Zeng Q."/>
            <person name="Gargeya S."/>
            <person name="Fitzgerald M."/>
            <person name="Haas B."/>
            <person name="Abouelleil A."/>
            <person name="Alvarado L."/>
            <person name="Arachchi H.M."/>
            <person name="Berlin A.M."/>
            <person name="Chapman S.B."/>
            <person name="Dewar J."/>
            <person name="Goldberg J."/>
            <person name="Griggs A."/>
            <person name="Gujja S."/>
            <person name="Hansen M."/>
            <person name="Howarth C."/>
            <person name="Imamovic A."/>
            <person name="Larimer J."/>
            <person name="McCowan C."/>
            <person name="Murphy C."/>
            <person name="Neiman D."/>
            <person name="Pearson M."/>
            <person name="Priest M."/>
            <person name="Roberts A."/>
            <person name="Saif S."/>
            <person name="Shea T."/>
            <person name="Sisk P."/>
            <person name="Sykes S."/>
            <person name="Wortman J."/>
            <person name="Nusbaum C."/>
            <person name="Birren B."/>
        </authorList>
    </citation>
    <scope>NUCLEOTIDE SEQUENCE [LARGE SCALE GENOMIC DNA]</scope>
    <source>
        <strain evidence="1 2">HuA3-9</strain>
    </source>
</reference>
<name>R8CHN8_BACCE</name>
<dbReference type="HOGENOM" id="CLU_1412659_0_0_9"/>
<dbReference type="PATRIC" id="fig|1053205.3.peg.5927"/>
<protein>
    <submittedName>
        <fullName evidence="1">Uncharacterized protein</fullName>
    </submittedName>
</protein>
<evidence type="ECO:0000313" key="2">
    <source>
        <dbReference type="Proteomes" id="UP000014003"/>
    </source>
</evidence>
<dbReference type="EMBL" id="AHDZ01000076">
    <property type="protein sequence ID" value="EOO11129.1"/>
    <property type="molecule type" value="Genomic_DNA"/>
</dbReference>
<sequence length="158" mass="17874">MTLLIQNIKSGNQLKGSTEEWTKAASEESKRVLANIGNVITPVFESIEIQFTNWVEKLPGTMDVAFMKDAQFVQKAVEFIQQGKVPGAQVKQRVLEIDREVEGIIRTLTTLNTDKSILVQKQDIAFWDEVIVEVDTAKKKGKRKSKVIEGQFEFDLFA</sequence>
<dbReference type="Proteomes" id="UP000014003">
    <property type="component" value="Unassembled WGS sequence"/>
</dbReference>
<dbReference type="AlphaFoldDB" id="R8CHN8"/>
<organism evidence="1 2">
    <name type="scientific">Bacillus cereus HuA3-9</name>
    <dbReference type="NCBI Taxonomy" id="1053205"/>
    <lineage>
        <taxon>Bacteria</taxon>
        <taxon>Bacillati</taxon>
        <taxon>Bacillota</taxon>
        <taxon>Bacilli</taxon>
        <taxon>Bacillales</taxon>
        <taxon>Bacillaceae</taxon>
        <taxon>Bacillus</taxon>
        <taxon>Bacillus cereus group</taxon>
    </lineage>
</organism>
<proteinExistence type="predicted"/>
<accession>R8CHN8</accession>